<dbReference type="Pfam" id="PF00072">
    <property type="entry name" value="Response_reg"/>
    <property type="match status" value="1"/>
</dbReference>
<dbReference type="InterPro" id="IPR006675">
    <property type="entry name" value="HDIG_dom"/>
</dbReference>
<organism evidence="3">
    <name type="scientific">marine sediment metagenome</name>
    <dbReference type="NCBI Taxonomy" id="412755"/>
    <lineage>
        <taxon>unclassified sequences</taxon>
        <taxon>metagenomes</taxon>
        <taxon>ecological metagenomes</taxon>
    </lineage>
</organism>
<dbReference type="PROSITE" id="PS50110">
    <property type="entry name" value="RESPONSE_REGULATORY"/>
    <property type="match status" value="1"/>
</dbReference>
<dbReference type="PROSITE" id="PS51833">
    <property type="entry name" value="HDOD"/>
    <property type="match status" value="1"/>
</dbReference>
<dbReference type="SUPFAM" id="SSF109604">
    <property type="entry name" value="HD-domain/PDEase-like"/>
    <property type="match status" value="1"/>
</dbReference>
<comment type="caution">
    <text evidence="3">The sequence shown here is derived from an EMBL/GenBank/DDBJ whole genome shotgun (WGS) entry which is preliminary data.</text>
</comment>
<dbReference type="Gene3D" id="3.40.50.2300">
    <property type="match status" value="1"/>
</dbReference>
<name>A0A0F9FR69_9ZZZZ</name>
<protein>
    <recommendedName>
        <fullName evidence="4">HDOD domain-containing protein</fullName>
    </recommendedName>
</protein>
<dbReference type="GO" id="GO:0000160">
    <property type="term" value="P:phosphorelay signal transduction system"/>
    <property type="evidence" value="ECO:0007669"/>
    <property type="project" value="InterPro"/>
</dbReference>
<evidence type="ECO:0000259" key="1">
    <source>
        <dbReference type="PROSITE" id="PS50110"/>
    </source>
</evidence>
<evidence type="ECO:0000313" key="3">
    <source>
        <dbReference type="EMBL" id="KKL88693.1"/>
    </source>
</evidence>
<evidence type="ECO:0000259" key="2">
    <source>
        <dbReference type="PROSITE" id="PS51833"/>
    </source>
</evidence>
<gene>
    <name evidence="3" type="ORF">LCGC14_1922140</name>
</gene>
<dbReference type="InterPro" id="IPR013976">
    <property type="entry name" value="HDOD"/>
</dbReference>
<dbReference type="CDD" id="cd00077">
    <property type="entry name" value="HDc"/>
    <property type="match status" value="1"/>
</dbReference>
<dbReference type="InterPro" id="IPR003607">
    <property type="entry name" value="HD/PDEase_dom"/>
</dbReference>
<dbReference type="Pfam" id="PF08668">
    <property type="entry name" value="HDOD"/>
    <property type="match status" value="1"/>
</dbReference>
<dbReference type="EMBL" id="LAZR01020489">
    <property type="protein sequence ID" value="KKL88693.1"/>
    <property type="molecule type" value="Genomic_DNA"/>
</dbReference>
<proteinExistence type="predicted"/>
<dbReference type="NCBIfam" id="TIGR00277">
    <property type="entry name" value="HDIG"/>
    <property type="match status" value="1"/>
</dbReference>
<sequence>LNFMAKSPFDVVVSDMHVPKTNGVELLDAVMERYPETIRIIHSGHSDKEMLLRSVRSAHQFLMKPSSAETVKYTIERACKLQDLLRSETLRKIVAGIKNLPSLPALYSLIVAEMSSKDVSLEKVGNIISQDVSMSAKILQLVNSPFFGLPQEITDPQQAAVYLGIDTLKSLVLSIHVFSSFAEDAELHGFSLAEMCRHSLMVGKLAGDIARAETADEKVAEEALIAGILHDIGKLILLKIPRQYKQVRDFIERTGCDLVEAEYTVMKTSHAELGAYLLGLWGIPDNIVEPVAFHHNPSKLIENTFTTLNKASDKDRGKTKSIGDNDLKIPSANTYLTGFTTLTAVHVANALLMQRDCSFDTTVFPYIDMGYLKTLNLEDKLPEWVGCCNKVRQEEA</sequence>
<feature type="non-terminal residue" evidence="3">
    <location>
        <position position="1"/>
    </location>
</feature>
<dbReference type="SUPFAM" id="SSF52172">
    <property type="entry name" value="CheY-like"/>
    <property type="match status" value="1"/>
</dbReference>
<accession>A0A0F9FR69</accession>
<dbReference type="AlphaFoldDB" id="A0A0F9FR69"/>
<feature type="domain" description="HDOD" evidence="2">
    <location>
        <begin position="100"/>
        <end position="297"/>
    </location>
</feature>
<dbReference type="InterPro" id="IPR011006">
    <property type="entry name" value="CheY-like_superfamily"/>
</dbReference>
<feature type="domain" description="Response regulatory" evidence="1">
    <location>
        <begin position="1"/>
        <end position="79"/>
    </location>
</feature>
<dbReference type="Gene3D" id="1.10.3210.10">
    <property type="entry name" value="Hypothetical protein af1432"/>
    <property type="match status" value="1"/>
</dbReference>
<evidence type="ECO:0008006" key="4">
    <source>
        <dbReference type="Google" id="ProtNLM"/>
    </source>
</evidence>
<dbReference type="InterPro" id="IPR001789">
    <property type="entry name" value="Sig_transdc_resp-reg_receiver"/>
</dbReference>
<dbReference type="PANTHER" id="PTHR33525:SF3">
    <property type="entry name" value="RIBONUCLEASE Y"/>
    <property type="match status" value="1"/>
</dbReference>
<dbReference type="InterPro" id="IPR052340">
    <property type="entry name" value="RNase_Y/CdgJ"/>
</dbReference>
<dbReference type="PANTHER" id="PTHR33525">
    <property type="match status" value="1"/>
</dbReference>
<reference evidence="3" key="1">
    <citation type="journal article" date="2015" name="Nature">
        <title>Complex archaea that bridge the gap between prokaryotes and eukaryotes.</title>
        <authorList>
            <person name="Spang A."/>
            <person name="Saw J.H."/>
            <person name="Jorgensen S.L."/>
            <person name="Zaremba-Niedzwiedzka K."/>
            <person name="Martijn J."/>
            <person name="Lind A.E."/>
            <person name="van Eijk R."/>
            <person name="Schleper C."/>
            <person name="Guy L."/>
            <person name="Ettema T.J."/>
        </authorList>
    </citation>
    <scope>NUCLEOTIDE SEQUENCE</scope>
</reference>